<accession>A0A1Y6A341</accession>
<reference evidence="3" key="1">
    <citation type="submission" date="2017-04" db="EMBL/GenBank/DDBJ databases">
        <authorList>
            <person name="Criscuolo A."/>
        </authorList>
    </citation>
    <scope>NUCLEOTIDE SEQUENCE [LARGE SCALE GENOMIC DNA]</scope>
</reference>
<dbReference type="RefSeq" id="WP_088029023.1">
    <property type="nucleotide sequence ID" value="NZ_FWZD01000058.1"/>
</dbReference>
<organism evidence="2 3">
    <name type="scientific">Bacillus mobilis</name>
    <dbReference type="NCBI Taxonomy" id="2026190"/>
    <lineage>
        <taxon>Bacteria</taxon>
        <taxon>Bacillati</taxon>
        <taxon>Bacillota</taxon>
        <taxon>Bacilli</taxon>
        <taxon>Bacillales</taxon>
        <taxon>Bacillaceae</taxon>
        <taxon>Bacillus</taxon>
        <taxon>Bacillus cereus group</taxon>
    </lineage>
</organism>
<evidence type="ECO:0000313" key="2">
    <source>
        <dbReference type="EMBL" id="SME23386.1"/>
    </source>
</evidence>
<protein>
    <submittedName>
        <fullName evidence="2">Uncharacterized protein</fullName>
    </submittedName>
</protein>
<proteinExistence type="predicted"/>
<name>A0A1Y6A341_9BACI</name>
<gene>
    <name evidence="2" type="ORF">BACERE00185_03567</name>
</gene>
<dbReference type="AlphaFoldDB" id="A0A1Y6A341"/>
<feature type="compositionally biased region" description="Polar residues" evidence="1">
    <location>
        <begin position="118"/>
        <end position="127"/>
    </location>
</feature>
<dbReference type="Proteomes" id="UP000194439">
    <property type="component" value="Unassembled WGS sequence"/>
</dbReference>
<evidence type="ECO:0000256" key="1">
    <source>
        <dbReference type="SAM" id="MobiDB-lite"/>
    </source>
</evidence>
<sequence length="127" mass="14551">MSEHNLQQVSDSFDHDFGQSNDHLVVHDDHNILNDHHGLGTYDNSNDFLDYQDPLKHAYKHQFQPLTLDNIHFVNPQHVDGYFRNDGTYVNGYFRDGDGNTSIDHPVEQGGGYIRSNPDGNPFNNLK</sequence>
<dbReference type="EMBL" id="FWZD01000058">
    <property type="protein sequence ID" value="SME23386.1"/>
    <property type="molecule type" value="Genomic_DNA"/>
</dbReference>
<feature type="region of interest" description="Disordered" evidence="1">
    <location>
        <begin position="100"/>
        <end position="127"/>
    </location>
</feature>
<evidence type="ECO:0000313" key="3">
    <source>
        <dbReference type="Proteomes" id="UP000194439"/>
    </source>
</evidence>